<evidence type="ECO:0000313" key="3">
    <source>
        <dbReference type="Proteomes" id="UP000091918"/>
    </source>
</evidence>
<feature type="region of interest" description="Disordered" evidence="1">
    <location>
        <begin position="86"/>
        <end position="156"/>
    </location>
</feature>
<reference evidence="2 3" key="1">
    <citation type="submission" date="2015-07" db="EMBL/GenBank/DDBJ databases">
        <title>Emmonsia species relationships and genome sequence.</title>
        <authorList>
            <person name="Cuomo C.A."/>
            <person name="Schwartz I.S."/>
            <person name="Kenyon C."/>
            <person name="de Hoog G.S."/>
            <person name="Govender N.P."/>
            <person name="Botha A."/>
            <person name="Moreno L."/>
            <person name="de Vries M."/>
            <person name="Munoz J.F."/>
            <person name="Stielow J.B."/>
        </authorList>
    </citation>
    <scope>NUCLEOTIDE SEQUENCE [LARGE SCALE GENOMIC DNA]</scope>
    <source>
        <strain evidence="2 3">CBS 136260</strain>
    </source>
</reference>
<evidence type="ECO:0000256" key="1">
    <source>
        <dbReference type="SAM" id="MobiDB-lite"/>
    </source>
</evidence>
<dbReference type="OrthoDB" id="4121058at2759"/>
<name>A0A1B7P1I8_9EURO</name>
<dbReference type="Proteomes" id="UP000091918">
    <property type="component" value="Unassembled WGS sequence"/>
</dbReference>
<dbReference type="AlphaFoldDB" id="A0A1B7P1I8"/>
<feature type="compositionally biased region" description="Polar residues" evidence="1">
    <location>
        <begin position="146"/>
        <end position="156"/>
    </location>
</feature>
<gene>
    <name evidence="2" type="ORF">ACJ72_02768</name>
</gene>
<keyword evidence="3" id="KW-1185">Reference proteome</keyword>
<feature type="region of interest" description="Disordered" evidence="1">
    <location>
        <begin position="1"/>
        <end position="57"/>
    </location>
</feature>
<feature type="compositionally biased region" description="Low complexity" evidence="1">
    <location>
        <begin position="128"/>
        <end position="145"/>
    </location>
</feature>
<organism evidence="2 3">
    <name type="scientific">Emergomyces africanus</name>
    <dbReference type="NCBI Taxonomy" id="1955775"/>
    <lineage>
        <taxon>Eukaryota</taxon>
        <taxon>Fungi</taxon>
        <taxon>Dikarya</taxon>
        <taxon>Ascomycota</taxon>
        <taxon>Pezizomycotina</taxon>
        <taxon>Eurotiomycetes</taxon>
        <taxon>Eurotiomycetidae</taxon>
        <taxon>Onygenales</taxon>
        <taxon>Ajellomycetaceae</taxon>
        <taxon>Emergomyces</taxon>
    </lineage>
</organism>
<feature type="compositionally biased region" description="Low complexity" evidence="1">
    <location>
        <begin position="27"/>
        <end position="42"/>
    </location>
</feature>
<protein>
    <submittedName>
        <fullName evidence="2">Uncharacterized protein</fullName>
    </submittedName>
</protein>
<sequence>MKLDAKTMAKQNTTADVDADADPNPNPTSSASTSTSRRGGATNAAWKSGVNHHPVNRPPTTVLVCWAILLDLPLLENPSGDRLLYESGHSRTVDSPSVATHHPQSTASLIPITPLHSIPSRGDDDGYSDGNNNKDNSNNNWGNNNPIQSPGPTTSIGPLGLLNGRYSLESTDLRDWSFSFILTLPQNALGVPTTSACSRAFCISHRGPRKPAWRKKHEFS</sequence>
<proteinExistence type="predicted"/>
<accession>A0A1B7P1I8</accession>
<evidence type="ECO:0000313" key="2">
    <source>
        <dbReference type="EMBL" id="OAX82886.1"/>
    </source>
</evidence>
<dbReference type="EMBL" id="LGUA01000243">
    <property type="protein sequence ID" value="OAX82886.1"/>
    <property type="molecule type" value="Genomic_DNA"/>
</dbReference>
<comment type="caution">
    <text evidence="2">The sequence shown here is derived from an EMBL/GenBank/DDBJ whole genome shotgun (WGS) entry which is preliminary data.</text>
</comment>
<feature type="compositionally biased region" description="Polar residues" evidence="1">
    <location>
        <begin position="93"/>
        <end position="108"/>
    </location>
</feature>